<dbReference type="AlphaFoldDB" id="J9F9B5"/>
<feature type="non-terminal residue" evidence="1">
    <location>
        <position position="40"/>
    </location>
</feature>
<organism evidence="1">
    <name type="scientific">gut metagenome</name>
    <dbReference type="NCBI Taxonomy" id="749906"/>
    <lineage>
        <taxon>unclassified sequences</taxon>
        <taxon>metagenomes</taxon>
        <taxon>organismal metagenomes</taxon>
    </lineage>
</organism>
<gene>
    <name evidence="1" type="ORF">EVA_20392</name>
</gene>
<dbReference type="EMBL" id="AMCI01008142">
    <property type="protein sequence ID" value="EJW91501.1"/>
    <property type="molecule type" value="Genomic_DNA"/>
</dbReference>
<evidence type="ECO:0000313" key="1">
    <source>
        <dbReference type="EMBL" id="EJW91501.1"/>
    </source>
</evidence>
<sequence length="40" mass="4811">MKIKNTHEIQAFIKRCKQNINSNHINEYLDCYVNSTNEQQ</sequence>
<name>J9F9B5_9ZZZZ</name>
<comment type="caution">
    <text evidence="1">The sequence shown here is derived from an EMBL/GenBank/DDBJ whole genome shotgun (WGS) entry which is preliminary data.</text>
</comment>
<reference evidence="1" key="1">
    <citation type="journal article" date="2012" name="PLoS ONE">
        <title>Gene sets for utilization of primary and secondary nutrition supplies in the distal gut of endangered iberian lynx.</title>
        <authorList>
            <person name="Alcaide M."/>
            <person name="Messina E."/>
            <person name="Richter M."/>
            <person name="Bargiela R."/>
            <person name="Peplies J."/>
            <person name="Huws S.A."/>
            <person name="Newbold C.J."/>
            <person name="Golyshin P.N."/>
            <person name="Simon M.A."/>
            <person name="Lopez G."/>
            <person name="Yakimov M.M."/>
            <person name="Ferrer M."/>
        </authorList>
    </citation>
    <scope>NUCLEOTIDE SEQUENCE</scope>
</reference>
<proteinExistence type="predicted"/>
<protein>
    <submittedName>
        <fullName evidence="1">Uncharacterized protein</fullName>
    </submittedName>
</protein>
<accession>J9F9B5</accession>